<name>A0A4Y2N8N1_ARAVE</name>
<evidence type="ECO:0000313" key="1">
    <source>
        <dbReference type="EMBL" id="GBN35293.1"/>
    </source>
</evidence>
<dbReference type="AlphaFoldDB" id="A0A4Y2N8N1"/>
<dbReference type="Proteomes" id="UP000499080">
    <property type="component" value="Unassembled WGS sequence"/>
</dbReference>
<protein>
    <recommendedName>
        <fullName evidence="3">Reverse transcriptase domain-containing protein</fullName>
    </recommendedName>
</protein>
<dbReference type="OrthoDB" id="6435567at2759"/>
<accession>A0A4Y2N8N1</accession>
<gene>
    <name evidence="1" type="ORF">AVEN_233492_1</name>
</gene>
<proteinExistence type="predicted"/>
<keyword evidence="2" id="KW-1185">Reference proteome</keyword>
<evidence type="ECO:0008006" key="3">
    <source>
        <dbReference type="Google" id="ProtNLM"/>
    </source>
</evidence>
<organism evidence="1 2">
    <name type="scientific">Araneus ventricosus</name>
    <name type="common">Orbweaver spider</name>
    <name type="synonym">Epeira ventricosa</name>
    <dbReference type="NCBI Taxonomy" id="182803"/>
    <lineage>
        <taxon>Eukaryota</taxon>
        <taxon>Metazoa</taxon>
        <taxon>Ecdysozoa</taxon>
        <taxon>Arthropoda</taxon>
        <taxon>Chelicerata</taxon>
        <taxon>Arachnida</taxon>
        <taxon>Araneae</taxon>
        <taxon>Araneomorphae</taxon>
        <taxon>Entelegynae</taxon>
        <taxon>Araneoidea</taxon>
        <taxon>Araneidae</taxon>
        <taxon>Araneus</taxon>
    </lineage>
</organism>
<dbReference type="EMBL" id="BGPR01008675">
    <property type="protein sequence ID" value="GBN35293.1"/>
    <property type="molecule type" value="Genomic_DNA"/>
</dbReference>
<comment type="caution">
    <text evidence="1">The sequence shown here is derived from an EMBL/GenBank/DDBJ whole genome shotgun (WGS) entry which is preliminary data.</text>
</comment>
<dbReference type="PANTHER" id="PTHR19446">
    <property type="entry name" value="REVERSE TRANSCRIPTASES"/>
    <property type="match status" value="1"/>
</dbReference>
<reference evidence="1 2" key="1">
    <citation type="journal article" date="2019" name="Sci. Rep.">
        <title>Orb-weaving spider Araneus ventricosus genome elucidates the spidroin gene catalogue.</title>
        <authorList>
            <person name="Kono N."/>
            <person name="Nakamura H."/>
            <person name="Ohtoshi R."/>
            <person name="Moran D.A.P."/>
            <person name="Shinohara A."/>
            <person name="Yoshida Y."/>
            <person name="Fujiwara M."/>
            <person name="Mori M."/>
            <person name="Tomita M."/>
            <person name="Arakawa K."/>
        </authorList>
    </citation>
    <scope>NUCLEOTIDE SEQUENCE [LARGE SCALE GENOMIC DNA]</scope>
</reference>
<evidence type="ECO:0000313" key="2">
    <source>
        <dbReference type="Proteomes" id="UP000499080"/>
    </source>
</evidence>
<sequence length="109" mass="12486">MFELETALSRAHDASPGSDGIAYNMLRHLNTTSLSHLLILFNRIWTEQKYPSQWHEAIVIPILKPGKDPSNHLHYRPIALMSCLCKIFERMVNACLIFELEKQGCIPPL</sequence>